<keyword evidence="2" id="KW-1185">Reference proteome</keyword>
<dbReference type="PANTHER" id="PTHR33706">
    <property type="entry name" value="MORN VARIANT REPEAT PROTEIN"/>
    <property type="match status" value="1"/>
</dbReference>
<organism evidence="1 2">
    <name type="scientific">Paramecium primaurelia</name>
    <dbReference type="NCBI Taxonomy" id="5886"/>
    <lineage>
        <taxon>Eukaryota</taxon>
        <taxon>Sar</taxon>
        <taxon>Alveolata</taxon>
        <taxon>Ciliophora</taxon>
        <taxon>Intramacronucleata</taxon>
        <taxon>Oligohymenophorea</taxon>
        <taxon>Peniculida</taxon>
        <taxon>Parameciidae</taxon>
        <taxon>Paramecium</taxon>
    </lineage>
</organism>
<dbReference type="AlphaFoldDB" id="A0A8S1Q504"/>
<dbReference type="EMBL" id="CAJJDM010000147">
    <property type="protein sequence ID" value="CAD8110307.1"/>
    <property type="molecule type" value="Genomic_DNA"/>
</dbReference>
<gene>
    <name evidence="1" type="ORF">PPRIM_AZ9-3.1.T1430120</name>
</gene>
<accession>A0A8S1Q504</accession>
<sequence length="127" mass="15342">MAKQFMKVNIKMVKKLGNGILKLRMIQKLKKYKNKFIILSGYGAYDEKEHKNAIWLELSENYRNMQIEVTYYGEYKKDKKIGKWEIHYKYSSNYPFKQMQLLYIYINVIEVVDHIMMKVLNMVIGQN</sequence>
<comment type="caution">
    <text evidence="1">The sequence shown here is derived from an EMBL/GenBank/DDBJ whole genome shotgun (WGS) entry which is preliminary data.</text>
</comment>
<reference evidence="1" key="1">
    <citation type="submission" date="2021-01" db="EMBL/GenBank/DDBJ databases">
        <authorList>
            <consortium name="Genoscope - CEA"/>
            <person name="William W."/>
        </authorList>
    </citation>
    <scope>NUCLEOTIDE SEQUENCE</scope>
</reference>
<proteinExistence type="predicted"/>
<evidence type="ECO:0000313" key="2">
    <source>
        <dbReference type="Proteomes" id="UP000688137"/>
    </source>
</evidence>
<name>A0A8S1Q504_PARPR</name>
<protein>
    <submittedName>
        <fullName evidence="1">Uncharacterized protein</fullName>
    </submittedName>
</protein>
<evidence type="ECO:0000313" key="1">
    <source>
        <dbReference type="EMBL" id="CAD8110307.1"/>
    </source>
</evidence>
<dbReference type="PANTHER" id="PTHR33706:SF1">
    <property type="entry name" value="TPR REPEAT PROTEIN"/>
    <property type="match status" value="1"/>
</dbReference>
<dbReference type="Proteomes" id="UP000688137">
    <property type="component" value="Unassembled WGS sequence"/>
</dbReference>